<feature type="region of interest" description="Disordered" evidence="2">
    <location>
        <begin position="1"/>
        <end position="22"/>
    </location>
</feature>
<gene>
    <name evidence="3" type="ORF">PHAVU_001G030100g</name>
</gene>
<dbReference type="OrthoDB" id="10406350at2759"/>
<evidence type="ECO:0000256" key="2">
    <source>
        <dbReference type="SAM" id="MobiDB-lite"/>
    </source>
</evidence>
<evidence type="ECO:0000313" key="3">
    <source>
        <dbReference type="EMBL" id="ESW32936.1"/>
    </source>
</evidence>
<reference evidence="4" key="1">
    <citation type="journal article" date="2014" name="Nat. Genet.">
        <title>A reference genome for common bean and genome-wide analysis of dual domestications.</title>
        <authorList>
            <person name="Schmutz J."/>
            <person name="McClean P.E."/>
            <person name="Mamidi S."/>
            <person name="Wu G.A."/>
            <person name="Cannon S.B."/>
            <person name="Grimwood J."/>
            <person name="Jenkins J."/>
            <person name="Shu S."/>
            <person name="Song Q."/>
            <person name="Chavarro C."/>
            <person name="Torres-Torres M."/>
            <person name="Geffroy V."/>
            <person name="Moghaddam S.M."/>
            <person name="Gao D."/>
            <person name="Abernathy B."/>
            <person name="Barry K."/>
            <person name="Blair M."/>
            <person name="Brick M.A."/>
            <person name="Chovatia M."/>
            <person name="Gepts P."/>
            <person name="Goodstein D.M."/>
            <person name="Gonzales M."/>
            <person name="Hellsten U."/>
            <person name="Hyten D.L."/>
            <person name="Jia G."/>
            <person name="Kelly J.D."/>
            <person name="Kudrna D."/>
            <person name="Lee R."/>
            <person name="Richard M.M."/>
            <person name="Miklas P.N."/>
            <person name="Osorno J.M."/>
            <person name="Rodrigues J."/>
            <person name="Thareau V."/>
            <person name="Urrea C.A."/>
            <person name="Wang M."/>
            <person name="Yu Y."/>
            <person name="Zhang M."/>
            <person name="Wing R.A."/>
            <person name="Cregan P.B."/>
            <person name="Rokhsar D.S."/>
            <person name="Jackson S.A."/>
        </authorList>
    </citation>
    <scope>NUCLEOTIDE SEQUENCE [LARGE SCALE GENOMIC DNA]</scope>
    <source>
        <strain evidence="4">cv. G19833</strain>
    </source>
</reference>
<dbReference type="Proteomes" id="UP000000226">
    <property type="component" value="Chromosome 1"/>
</dbReference>
<dbReference type="GO" id="GO:0016020">
    <property type="term" value="C:membrane"/>
    <property type="evidence" value="ECO:0007669"/>
    <property type="project" value="UniProtKB-SubCell"/>
</dbReference>
<dbReference type="STRING" id="3885.V7CVI8"/>
<evidence type="ECO:0000313" key="4">
    <source>
        <dbReference type="Proteomes" id="UP000000226"/>
    </source>
</evidence>
<keyword evidence="4" id="KW-1185">Reference proteome</keyword>
<comment type="subcellular location">
    <subcellularLocation>
        <location evidence="1">Membrane</location>
        <topology evidence="1">Multi-pass membrane protein</topology>
    </subcellularLocation>
</comment>
<dbReference type="InterPro" id="IPR008896">
    <property type="entry name" value="TIC214"/>
</dbReference>
<sequence length="88" mass="10227">MDELEQLSGKMEADNSQIRSRKAKRVVISTNKSILFKKYNTYNDLGDTENTKKNECLQNLCTTITTDTIESIELQRPLTLNQREIHKH</sequence>
<dbReference type="AlphaFoldDB" id="V7CVI8"/>
<evidence type="ECO:0000256" key="1">
    <source>
        <dbReference type="ARBA" id="ARBA00004141"/>
    </source>
</evidence>
<accession>V7CVI8</accession>
<dbReference type="EMBL" id="CM002288">
    <property type="protein sequence ID" value="ESW32936.1"/>
    <property type="molecule type" value="Genomic_DNA"/>
</dbReference>
<proteinExistence type="predicted"/>
<dbReference type="Pfam" id="PF05758">
    <property type="entry name" value="Ycf1"/>
    <property type="match status" value="1"/>
</dbReference>
<name>V7CVI8_PHAVU</name>
<organism evidence="3 4">
    <name type="scientific">Phaseolus vulgaris</name>
    <name type="common">Kidney bean</name>
    <name type="synonym">French bean</name>
    <dbReference type="NCBI Taxonomy" id="3885"/>
    <lineage>
        <taxon>Eukaryota</taxon>
        <taxon>Viridiplantae</taxon>
        <taxon>Streptophyta</taxon>
        <taxon>Embryophyta</taxon>
        <taxon>Tracheophyta</taxon>
        <taxon>Spermatophyta</taxon>
        <taxon>Magnoliopsida</taxon>
        <taxon>eudicotyledons</taxon>
        <taxon>Gunneridae</taxon>
        <taxon>Pentapetalae</taxon>
        <taxon>rosids</taxon>
        <taxon>fabids</taxon>
        <taxon>Fabales</taxon>
        <taxon>Fabaceae</taxon>
        <taxon>Papilionoideae</taxon>
        <taxon>50 kb inversion clade</taxon>
        <taxon>NPAAA clade</taxon>
        <taxon>indigoferoid/millettioid clade</taxon>
        <taxon>Phaseoleae</taxon>
        <taxon>Phaseolus</taxon>
    </lineage>
</organism>
<protein>
    <submittedName>
        <fullName evidence="3">Uncharacterized protein</fullName>
    </submittedName>
</protein>
<dbReference type="Gramene" id="ESW32936">
    <property type="protein sequence ID" value="ESW32936"/>
    <property type="gene ID" value="PHAVU_001G030100g"/>
</dbReference>